<evidence type="ECO:0000313" key="2">
    <source>
        <dbReference type="EMBL" id="KAF4442044.1"/>
    </source>
</evidence>
<dbReference type="AlphaFoldDB" id="A0A8H4K3V6"/>
<evidence type="ECO:0000313" key="3">
    <source>
        <dbReference type="Proteomes" id="UP000536711"/>
    </source>
</evidence>
<organism evidence="2 3">
    <name type="scientific">Fusarium acutatum</name>
    <dbReference type="NCBI Taxonomy" id="78861"/>
    <lineage>
        <taxon>Eukaryota</taxon>
        <taxon>Fungi</taxon>
        <taxon>Dikarya</taxon>
        <taxon>Ascomycota</taxon>
        <taxon>Pezizomycotina</taxon>
        <taxon>Sordariomycetes</taxon>
        <taxon>Hypocreomycetidae</taxon>
        <taxon>Hypocreales</taxon>
        <taxon>Nectriaceae</taxon>
        <taxon>Fusarium</taxon>
        <taxon>Fusarium fujikuroi species complex</taxon>
    </lineage>
</organism>
<dbReference type="GO" id="GO:0008757">
    <property type="term" value="F:S-adenosylmethionine-dependent methyltransferase activity"/>
    <property type="evidence" value="ECO:0007669"/>
    <property type="project" value="InterPro"/>
</dbReference>
<dbReference type="InterPro" id="IPR029063">
    <property type="entry name" value="SAM-dependent_MTases_sf"/>
</dbReference>
<protein>
    <submittedName>
        <fullName evidence="2">Methyltransferase type 11</fullName>
    </submittedName>
</protein>
<dbReference type="SUPFAM" id="SSF53335">
    <property type="entry name" value="S-adenosyl-L-methionine-dependent methyltransferases"/>
    <property type="match status" value="1"/>
</dbReference>
<feature type="domain" description="Methyltransferase type 11" evidence="1">
    <location>
        <begin position="46"/>
        <end position="142"/>
    </location>
</feature>
<accession>A0A8H4K3V6</accession>
<reference evidence="2 3" key="1">
    <citation type="submission" date="2020-01" db="EMBL/GenBank/DDBJ databases">
        <title>Identification and distribution of gene clusters putatively required for synthesis of sphingolipid metabolism inhibitors in phylogenetically diverse species of the filamentous fungus Fusarium.</title>
        <authorList>
            <person name="Kim H.-S."/>
            <person name="Busman M."/>
            <person name="Brown D.W."/>
            <person name="Divon H."/>
            <person name="Uhlig S."/>
            <person name="Proctor R.H."/>
        </authorList>
    </citation>
    <scope>NUCLEOTIDE SEQUENCE [LARGE SCALE GENOMIC DNA]</scope>
    <source>
        <strain evidence="2 3">NRRL 13308</strain>
    </source>
</reference>
<evidence type="ECO:0000259" key="1">
    <source>
        <dbReference type="Pfam" id="PF08241"/>
    </source>
</evidence>
<gene>
    <name evidence="2" type="ORF">FACUT_2267</name>
</gene>
<name>A0A8H4K3V6_9HYPO</name>
<proteinExistence type="predicted"/>
<comment type="caution">
    <text evidence="2">The sequence shown here is derived from an EMBL/GenBank/DDBJ whole genome shotgun (WGS) entry which is preliminary data.</text>
</comment>
<dbReference type="GO" id="GO:0032259">
    <property type="term" value="P:methylation"/>
    <property type="evidence" value="ECO:0007669"/>
    <property type="project" value="UniProtKB-KW"/>
</dbReference>
<dbReference type="EMBL" id="JAADJF010000051">
    <property type="protein sequence ID" value="KAF4442044.1"/>
    <property type="molecule type" value="Genomic_DNA"/>
</dbReference>
<dbReference type="PANTHER" id="PTHR43861">
    <property type="entry name" value="TRANS-ACONITATE 2-METHYLTRANSFERASE-RELATED"/>
    <property type="match status" value="1"/>
</dbReference>
<dbReference type="OrthoDB" id="66144at2759"/>
<keyword evidence="3" id="KW-1185">Reference proteome</keyword>
<keyword evidence="2" id="KW-0808">Transferase</keyword>
<dbReference type="Pfam" id="PF08241">
    <property type="entry name" value="Methyltransf_11"/>
    <property type="match status" value="1"/>
</dbReference>
<dbReference type="PANTHER" id="PTHR43861:SF1">
    <property type="entry name" value="TRANS-ACONITATE 2-METHYLTRANSFERASE"/>
    <property type="match status" value="1"/>
</dbReference>
<dbReference type="Proteomes" id="UP000536711">
    <property type="component" value="Unassembled WGS sequence"/>
</dbReference>
<keyword evidence="2" id="KW-0489">Methyltransferase</keyword>
<dbReference type="Gene3D" id="3.40.50.150">
    <property type="entry name" value="Vaccinia Virus protein VP39"/>
    <property type="match status" value="1"/>
</dbReference>
<sequence>MTEVYDNDVFFAEYSAMDRSMKGLDGAPEWPQYQSLLPKLHGLNALDLGCRMGWFSRWAMDQGAKSFRGIDNPHNMLARAKKMTNHHDISYKHANLDQIASREDIKNRYDLVHSSLVLHYLANLDDLIKQVHKALVPGGTFSFCIEHPIFTSTYNQDCIVDDKTGNTYWSLSYYPDEGTRKIRWLNGDMEKQHRTVTTYVNVLLKNGFEITGFDEWFGSRDVLASFGRYGVWEMPMFLLMSATKK</sequence>
<dbReference type="InterPro" id="IPR013216">
    <property type="entry name" value="Methyltransf_11"/>
</dbReference>
<dbReference type="CDD" id="cd02440">
    <property type="entry name" value="AdoMet_MTases"/>
    <property type="match status" value="1"/>
</dbReference>